<feature type="transmembrane region" description="Helical" evidence="9">
    <location>
        <begin position="54"/>
        <end position="76"/>
    </location>
</feature>
<evidence type="ECO:0000256" key="4">
    <source>
        <dbReference type="ARBA" id="ARBA00022448"/>
    </source>
</evidence>
<name>G4V235_9BILA</name>
<keyword evidence="9" id="KW-0520">NAD</keyword>
<keyword evidence="9 10" id="KW-0496">Mitochondrion</keyword>
<organism evidence="10">
    <name type="scientific">Heliconema longissimum</name>
    <dbReference type="NCBI Taxonomy" id="657295"/>
    <lineage>
        <taxon>Eukaryota</taxon>
        <taxon>Metazoa</taxon>
        <taxon>Ecdysozoa</taxon>
        <taxon>Nematoda</taxon>
        <taxon>Chromadorea</taxon>
        <taxon>Rhabditida</taxon>
        <taxon>Spirurina</taxon>
        <taxon>Spiruromorpha</taxon>
        <taxon>Physalopteroidea</taxon>
        <taxon>Physalopteridae</taxon>
        <taxon>Heliconema</taxon>
    </lineage>
</organism>
<keyword evidence="4 9" id="KW-0813">Transport</keyword>
<gene>
    <name evidence="10" type="primary">nad3</name>
</gene>
<evidence type="ECO:0000256" key="9">
    <source>
        <dbReference type="RuleBase" id="RU003640"/>
    </source>
</evidence>
<dbReference type="AlphaFoldDB" id="G4V235"/>
<keyword evidence="9" id="KW-0249">Electron transport</keyword>
<evidence type="ECO:0000256" key="3">
    <source>
        <dbReference type="ARBA" id="ARBA00021007"/>
    </source>
</evidence>
<comment type="subcellular location">
    <subcellularLocation>
        <location evidence="1">Membrane</location>
    </subcellularLocation>
    <subcellularLocation>
        <location evidence="9">Mitochondrion membrane</location>
        <topology evidence="9">Multi-pass membrane protein</topology>
    </subcellularLocation>
</comment>
<keyword evidence="9" id="KW-0830">Ubiquinone</keyword>
<keyword evidence="7 9" id="KW-0472">Membrane</keyword>
<evidence type="ECO:0000256" key="5">
    <source>
        <dbReference type="ARBA" id="ARBA00022692"/>
    </source>
</evidence>
<evidence type="ECO:0000256" key="6">
    <source>
        <dbReference type="ARBA" id="ARBA00022989"/>
    </source>
</evidence>
<dbReference type="Gene3D" id="1.20.58.1610">
    <property type="entry name" value="NADH:ubiquinone/plastoquinone oxidoreductase, chain 3"/>
    <property type="match status" value="1"/>
</dbReference>
<keyword evidence="5 9" id="KW-0812">Transmembrane</keyword>
<feature type="transmembrane region" description="Helical" evidence="9">
    <location>
        <begin position="6"/>
        <end position="25"/>
    </location>
</feature>
<dbReference type="EMBL" id="GQ332423">
    <property type="protein sequence ID" value="ACV96722.1"/>
    <property type="molecule type" value="Genomic_DNA"/>
</dbReference>
<comment type="similarity">
    <text evidence="2 9">Belongs to the complex I subunit 3 family.</text>
</comment>
<accession>G4V235</accession>
<keyword evidence="9" id="KW-0679">Respiratory chain</keyword>
<dbReference type="GO" id="GO:0008137">
    <property type="term" value="F:NADH dehydrogenase (ubiquinone) activity"/>
    <property type="evidence" value="ECO:0007669"/>
    <property type="project" value="UniProtKB-UniRule"/>
</dbReference>
<dbReference type="EC" id="7.1.1.2" evidence="9"/>
<feature type="transmembrane region" description="Helical" evidence="9">
    <location>
        <begin position="82"/>
        <end position="101"/>
    </location>
</feature>
<comment type="catalytic activity">
    <reaction evidence="8 9">
        <text>a ubiquinone + NADH + 5 H(+)(in) = a ubiquinol + NAD(+) + 4 H(+)(out)</text>
        <dbReference type="Rhea" id="RHEA:29091"/>
        <dbReference type="Rhea" id="RHEA-COMP:9565"/>
        <dbReference type="Rhea" id="RHEA-COMP:9566"/>
        <dbReference type="ChEBI" id="CHEBI:15378"/>
        <dbReference type="ChEBI" id="CHEBI:16389"/>
        <dbReference type="ChEBI" id="CHEBI:17976"/>
        <dbReference type="ChEBI" id="CHEBI:57540"/>
        <dbReference type="ChEBI" id="CHEBI:57945"/>
        <dbReference type="EC" id="7.1.1.2"/>
    </reaction>
</comment>
<keyword evidence="9" id="KW-1278">Translocase</keyword>
<evidence type="ECO:0000256" key="2">
    <source>
        <dbReference type="ARBA" id="ARBA00008472"/>
    </source>
</evidence>
<protein>
    <recommendedName>
        <fullName evidence="3 9">NADH-ubiquinone oxidoreductase chain 3</fullName>
        <ecNumber evidence="9">7.1.1.2</ecNumber>
    </recommendedName>
</protein>
<evidence type="ECO:0000256" key="1">
    <source>
        <dbReference type="ARBA" id="ARBA00004370"/>
    </source>
</evidence>
<dbReference type="InterPro" id="IPR038430">
    <property type="entry name" value="NDAH_ubi_oxred_su3_sf"/>
</dbReference>
<dbReference type="Pfam" id="PF00507">
    <property type="entry name" value="Oxidored_q4"/>
    <property type="match status" value="1"/>
</dbReference>
<comment type="function">
    <text evidence="9">Core subunit of the mitochondrial membrane respiratory chain NADH dehydrogenase (Complex I) which catalyzes electron transfer from NADH through the respiratory chain, using ubiquinone as an electron acceptor. Essential for the catalytic activity of complex I.</text>
</comment>
<sequence>MLFIFGFIGFLVCIFMYLTSFLLSYKKIVFFKLCSYECGFDSLTFSHFGLSFNIFLLVSIFVIFELEIIMFIMIILSDYHTFFIFFLFFFMLFLVFMESWYGKLIWLI</sequence>
<evidence type="ECO:0000256" key="7">
    <source>
        <dbReference type="ARBA" id="ARBA00023136"/>
    </source>
</evidence>
<evidence type="ECO:0000256" key="8">
    <source>
        <dbReference type="ARBA" id="ARBA00049551"/>
    </source>
</evidence>
<keyword evidence="6 9" id="KW-1133">Transmembrane helix</keyword>
<dbReference type="InterPro" id="IPR000440">
    <property type="entry name" value="NADH_UbQ/plastoQ_OxRdtase_su3"/>
</dbReference>
<geneLocation type="mitochondrion" evidence="10"/>
<dbReference type="GO" id="GO:0031966">
    <property type="term" value="C:mitochondrial membrane"/>
    <property type="evidence" value="ECO:0007669"/>
    <property type="project" value="UniProtKB-SubCell"/>
</dbReference>
<reference evidence="10" key="1">
    <citation type="journal article" date="2011" name="BMC Genomics">
        <title>Monophyly of clade III nematodes is not supported by phylogenetic analysis of complete mitochondrial genome sequences.</title>
        <authorList>
            <person name="Park J.K."/>
            <person name="Sultana T."/>
            <person name="Lee S.H."/>
            <person name="Kang S."/>
            <person name="Kim H.K."/>
            <person name="Min G.S."/>
            <person name="Eom K.S."/>
            <person name="Nadler S.A."/>
        </authorList>
    </citation>
    <scope>NUCLEOTIDE SEQUENCE</scope>
</reference>
<evidence type="ECO:0000313" key="10">
    <source>
        <dbReference type="EMBL" id="ACV96722.1"/>
    </source>
</evidence>
<proteinExistence type="inferred from homology"/>